<accession>A0A845V4R4</accession>
<organism evidence="1 2">
    <name type="scientific">Wenzhouxiangella limi</name>
    <dbReference type="NCBI Taxonomy" id="2707351"/>
    <lineage>
        <taxon>Bacteria</taxon>
        <taxon>Pseudomonadati</taxon>
        <taxon>Pseudomonadota</taxon>
        <taxon>Gammaproteobacteria</taxon>
        <taxon>Chromatiales</taxon>
        <taxon>Wenzhouxiangellaceae</taxon>
        <taxon>Wenzhouxiangella</taxon>
    </lineage>
</organism>
<protein>
    <submittedName>
        <fullName evidence="1">Uncharacterized protein</fullName>
    </submittedName>
</protein>
<dbReference type="AlphaFoldDB" id="A0A845V4R4"/>
<gene>
    <name evidence="1" type="ORF">G3I74_05705</name>
</gene>
<dbReference type="EMBL" id="JAAGSC010000038">
    <property type="protein sequence ID" value="NDY95221.1"/>
    <property type="molecule type" value="Genomic_DNA"/>
</dbReference>
<proteinExistence type="predicted"/>
<keyword evidence="2" id="KW-1185">Reference proteome</keyword>
<evidence type="ECO:0000313" key="2">
    <source>
        <dbReference type="Proteomes" id="UP000484885"/>
    </source>
</evidence>
<evidence type="ECO:0000313" key="1">
    <source>
        <dbReference type="EMBL" id="NDY95221.1"/>
    </source>
</evidence>
<sequence length="87" mass="9995">MSKRYNEPFIAAVDDDDIVGKAAQNEALCSLVARDSRHRREGKETILYYIKANLNRFKKLGPKARSFLLIPSRRRFSLLSSLTKNSH</sequence>
<dbReference type="Proteomes" id="UP000484885">
    <property type="component" value="Unassembled WGS sequence"/>
</dbReference>
<reference evidence="1 2" key="1">
    <citation type="submission" date="2020-02" db="EMBL/GenBank/DDBJ databases">
        <authorList>
            <person name="Zhang X.-Y."/>
        </authorList>
    </citation>
    <scope>NUCLEOTIDE SEQUENCE [LARGE SCALE GENOMIC DNA]</scope>
    <source>
        <strain evidence="1 2">C33</strain>
    </source>
</reference>
<dbReference type="RefSeq" id="WP_164210628.1">
    <property type="nucleotide sequence ID" value="NZ_JAAGSC010000038.1"/>
</dbReference>
<name>A0A845V4R4_9GAMM</name>
<comment type="caution">
    <text evidence="1">The sequence shown here is derived from an EMBL/GenBank/DDBJ whole genome shotgun (WGS) entry which is preliminary data.</text>
</comment>